<feature type="transmembrane region" description="Helical" evidence="2">
    <location>
        <begin position="115"/>
        <end position="132"/>
    </location>
</feature>
<keyword evidence="4" id="KW-1185">Reference proteome</keyword>
<evidence type="ECO:0000256" key="2">
    <source>
        <dbReference type="SAM" id="Phobius"/>
    </source>
</evidence>
<comment type="caution">
    <text evidence="3">The sequence shown here is derived from an EMBL/GenBank/DDBJ whole genome shotgun (WGS) entry which is preliminary data.</text>
</comment>
<feature type="transmembrane region" description="Helical" evidence="2">
    <location>
        <begin position="250"/>
        <end position="270"/>
    </location>
</feature>
<protein>
    <submittedName>
        <fullName evidence="3">Uncharacterized protein</fullName>
    </submittedName>
</protein>
<feature type="region of interest" description="Disordered" evidence="1">
    <location>
        <begin position="413"/>
        <end position="456"/>
    </location>
</feature>
<keyword evidence="2" id="KW-0472">Membrane</keyword>
<feature type="transmembrane region" description="Helical" evidence="2">
    <location>
        <begin position="42"/>
        <end position="65"/>
    </location>
</feature>
<evidence type="ECO:0000313" key="3">
    <source>
        <dbReference type="EMBL" id="CAK9062523.1"/>
    </source>
</evidence>
<feature type="compositionally biased region" description="Polar residues" evidence="1">
    <location>
        <begin position="443"/>
        <end position="456"/>
    </location>
</feature>
<proteinExistence type="predicted"/>
<evidence type="ECO:0000313" key="4">
    <source>
        <dbReference type="Proteomes" id="UP001642484"/>
    </source>
</evidence>
<organism evidence="3 4">
    <name type="scientific">Durusdinium trenchii</name>
    <dbReference type="NCBI Taxonomy" id="1381693"/>
    <lineage>
        <taxon>Eukaryota</taxon>
        <taxon>Sar</taxon>
        <taxon>Alveolata</taxon>
        <taxon>Dinophyceae</taxon>
        <taxon>Suessiales</taxon>
        <taxon>Symbiodiniaceae</taxon>
        <taxon>Durusdinium</taxon>
    </lineage>
</organism>
<keyword evidence="2" id="KW-0812">Transmembrane</keyword>
<feature type="transmembrane region" description="Helical" evidence="2">
    <location>
        <begin position="174"/>
        <end position="199"/>
    </location>
</feature>
<evidence type="ECO:0000256" key="1">
    <source>
        <dbReference type="SAM" id="MobiDB-lite"/>
    </source>
</evidence>
<dbReference type="Proteomes" id="UP001642484">
    <property type="component" value="Unassembled WGS sequence"/>
</dbReference>
<gene>
    <name evidence="3" type="ORF">CCMP2556_LOCUS30741</name>
</gene>
<accession>A0ABP0NGG7</accession>
<reference evidence="3 4" key="1">
    <citation type="submission" date="2024-02" db="EMBL/GenBank/DDBJ databases">
        <authorList>
            <person name="Chen Y."/>
            <person name="Shah S."/>
            <person name="Dougan E. K."/>
            <person name="Thang M."/>
            <person name="Chan C."/>
        </authorList>
    </citation>
    <scope>NUCLEOTIDE SEQUENCE [LARGE SCALE GENOMIC DNA]</scope>
</reference>
<keyword evidence="2" id="KW-1133">Transmembrane helix</keyword>
<name>A0ABP0NGG7_9DINO</name>
<dbReference type="EMBL" id="CAXAMN010021702">
    <property type="protein sequence ID" value="CAK9062523.1"/>
    <property type="molecule type" value="Genomic_DNA"/>
</dbReference>
<sequence length="611" mass="68374">MWKLIGNAVGTKKLPKPNASCLCSRLLPLLNLQKWRPVHSSFWFNFSSFFGMDVWVLFMTLALLCGSLHLRLTQSDWVTLRRWIASVIEPEVLDALKEARVKEEMVKLRQRHCRLLNRCFSHIVFVTSLGLLHQALTAPGLDTITWASVAVISYFPLAIVGEDSLSVTPTQLKLITWFMHFLQLPLILTSGASGSPFAFAVRQGLVTVSSFSLGILFLDPWVSIPFQLVHSAAEFAVHLSYFEMHRVHMGLLLIAQFFTFAIHIACMAFIDVVLRQRINAQLETADAESLVSSFRRMLRGVCDGEVLLDGQMNVAQESEGLRHLILTTVNLKGRSFERLLIDEECTRFTRFIQSSTEAFLTPKPAVPPGCLRTSLRGSAGIRVAADVFHVPIPGLFGAAEPYHLLAFKEDTESRAHPEANEDSVPAELLSRQPRQAHRPGSRPGSTSMLSGSTGKSSFQGFSELKEMTLLVDAGTDLQDVEQAHLRFIRQEVSDASSALHSGMPSLRRLVKPLMWEKFQRRVVRFAERSSRDPLTPPKGLEGLTLQWPGQDGWLVADDAFLKPFPGASNERKVWLHLQGLHPEKQHLRAEPVLHGIPERQTAGPRKPQPLT</sequence>